<comment type="subcellular location">
    <subcellularLocation>
        <location evidence="1 9">Cell membrane</location>
        <topology evidence="1 9">Multi-pass membrane protein</topology>
    </subcellularLocation>
</comment>
<dbReference type="GO" id="GO:0005315">
    <property type="term" value="F:phosphate transmembrane transporter activity"/>
    <property type="evidence" value="ECO:0007669"/>
    <property type="project" value="InterPro"/>
</dbReference>
<accession>A0A9D2MT10</accession>
<evidence type="ECO:0000313" key="13">
    <source>
        <dbReference type="Proteomes" id="UP000826793"/>
    </source>
</evidence>
<evidence type="ECO:0000259" key="11">
    <source>
        <dbReference type="PROSITE" id="PS50928"/>
    </source>
</evidence>
<dbReference type="PROSITE" id="PS51257">
    <property type="entry name" value="PROKAR_LIPOPROTEIN"/>
    <property type="match status" value="1"/>
</dbReference>
<comment type="function">
    <text evidence="10">Part of the binding-protein-dependent transport system for phosphate; probably responsible for the translocation of the substrate across the membrane.</text>
</comment>
<evidence type="ECO:0000256" key="2">
    <source>
        <dbReference type="ARBA" id="ARBA00007069"/>
    </source>
</evidence>
<dbReference type="GO" id="GO:0005886">
    <property type="term" value="C:plasma membrane"/>
    <property type="evidence" value="ECO:0007669"/>
    <property type="project" value="UniProtKB-SubCell"/>
</dbReference>
<protein>
    <recommendedName>
        <fullName evidence="10">Phosphate transport system permease protein</fullName>
    </recommendedName>
</protein>
<evidence type="ECO:0000256" key="9">
    <source>
        <dbReference type="RuleBase" id="RU363032"/>
    </source>
</evidence>
<dbReference type="Proteomes" id="UP000826793">
    <property type="component" value="Unassembled WGS sequence"/>
</dbReference>
<dbReference type="AlphaFoldDB" id="A0A9D2MT10"/>
<keyword evidence="8 9" id="KW-0472">Membrane</keyword>
<sequence>MNGKAKEHRGGQLREKVMQVVFLIAACISILAVALICIYLFANGLPAIAKIGPFEFLLGTDWRPNADHYGIFPMIIGSIYVTAGAIIVGVPLGVLAAIYMAKFCPAPLYKILKPAVDLLAGIPSIVYGFFGLMVIVPLVQDLFGAPSGQNMLTASILLGIMILPTIISVSESSIRAVPDSYYEGALALGASHERSVFFVTVPAAKSGIMAGIILGVGRAIGETMAVIMIAGNQPRIPGSLLEGVRTLTGNIVMEMGYAQGLHREALIATGVVLFVFILIINLLFSILKRKESKA</sequence>
<evidence type="ECO:0000256" key="4">
    <source>
        <dbReference type="ARBA" id="ARBA00022475"/>
    </source>
</evidence>
<feature type="domain" description="ABC transmembrane type-1" evidence="11">
    <location>
        <begin position="75"/>
        <end position="284"/>
    </location>
</feature>
<reference evidence="12" key="1">
    <citation type="journal article" date="2021" name="PeerJ">
        <title>Extensive microbial diversity within the chicken gut microbiome revealed by metagenomics and culture.</title>
        <authorList>
            <person name="Gilroy R."/>
            <person name="Ravi A."/>
            <person name="Getino M."/>
            <person name="Pursley I."/>
            <person name="Horton D.L."/>
            <person name="Alikhan N.F."/>
            <person name="Baker D."/>
            <person name="Gharbi K."/>
            <person name="Hall N."/>
            <person name="Watson M."/>
            <person name="Adriaenssens E.M."/>
            <person name="Foster-Nyarko E."/>
            <person name="Jarju S."/>
            <person name="Secka A."/>
            <person name="Antonio M."/>
            <person name="Oren A."/>
            <person name="Chaudhuri R.R."/>
            <person name="La Ragione R."/>
            <person name="Hildebrand F."/>
            <person name="Pallen M.J."/>
        </authorList>
    </citation>
    <scope>NUCLEOTIDE SEQUENCE</scope>
    <source>
        <strain evidence="12">CHK185-1770</strain>
    </source>
</reference>
<name>A0A9D2MT10_9FIRM</name>
<gene>
    <name evidence="12" type="primary">pstC</name>
    <name evidence="12" type="ORF">H9710_00335</name>
</gene>
<evidence type="ECO:0000256" key="3">
    <source>
        <dbReference type="ARBA" id="ARBA00022448"/>
    </source>
</evidence>
<feature type="transmembrane region" description="Helical" evidence="9">
    <location>
        <begin position="71"/>
        <end position="98"/>
    </location>
</feature>
<feature type="transmembrane region" description="Helical" evidence="9">
    <location>
        <begin position="118"/>
        <end position="139"/>
    </location>
</feature>
<comment type="caution">
    <text evidence="10">Lacks conserved residue(s) required for the propagation of feature annotation.</text>
</comment>
<dbReference type="NCBIfam" id="TIGR02138">
    <property type="entry name" value="phosphate_pstC"/>
    <property type="match status" value="1"/>
</dbReference>
<dbReference type="SUPFAM" id="SSF161098">
    <property type="entry name" value="MetI-like"/>
    <property type="match status" value="1"/>
</dbReference>
<organism evidence="12 13">
    <name type="scientific">Candidatus Acutalibacter pullicola</name>
    <dbReference type="NCBI Taxonomy" id="2838417"/>
    <lineage>
        <taxon>Bacteria</taxon>
        <taxon>Bacillati</taxon>
        <taxon>Bacillota</taxon>
        <taxon>Clostridia</taxon>
        <taxon>Eubacteriales</taxon>
        <taxon>Acutalibacteraceae</taxon>
        <taxon>Acutalibacter</taxon>
    </lineage>
</organism>
<keyword evidence="6 9" id="KW-0812">Transmembrane</keyword>
<feature type="transmembrane region" description="Helical" evidence="9">
    <location>
        <begin position="265"/>
        <end position="287"/>
    </location>
</feature>
<keyword evidence="5 10" id="KW-0592">Phosphate transport</keyword>
<proteinExistence type="inferred from homology"/>
<dbReference type="InterPro" id="IPR000515">
    <property type="entry name" value="MetI-like"/>
</dbReference>
<feature type="transmembrane region" description="Helical" evidence="9">
    <location>
        <begin position="20"/>
        <end position="42"/>
    </location>
</feature>
<dbReference type="InterPro" id="IPR051124">
    <property type="entry name" value="Phosphate_Transport_Permease"/>
</dbReference>
<dbReference type="InterPro" id="IPR011864">
    <property type="entry name" value="Phosphate_PstC"/>
</dbReference>
<dbReference type="PROSITE" id="PS50928">
    <property type="entry name" value="ABC_TM1"/>
    <property type="match status" value="1"/>
</dbReference>
<keyword evidence="4 10" id="KW-1003">Cell membrane</keyword>
<evidence type="ECO:0000256" key="7">
    <source>
        <dbReference type="ARBA" id="ARBA00022989"/>
    </source>
</evidence>
<dbReference type="CDD" id="cd06261">
    <property type="entry name" value="TM_PBP2"/>
    <property type="match status" value="1"/>
</dbReference>
<dbReference type="Pfam" id="PF00528">
    <property type="entry name" value="BPD_transp_1"/>
    <property type="match status" value="1"/>
</dbReference>
<comment type="similarity">
    <text evidence="2 10">Belongs to the binding-protein-dependent transport system permease family. CysTW subfamily.</text>
</comment>
<keyword evidence="3 9" id="KW-0813">Transport</keyword>
<dbReference type="EMBL" id="DWXG01000004">
    <property type="protein sequence ID" value="HJB97013.1"/>
    <property type="molecule type" value="Genomic_DNA"/>
</dbReference>
<dbReference type="GO" id="GO:0006817">
    <property type="term" value="P:phosphate ion transport"/>
    <property type="evidence" value="ECO:0007669"/>
    <property type="project" value="UniProtKB-KW"/>
</dbReference>
<comment type="caution">
    <text evidence="12">The sequence shown here is derived from an EMBL/GenBank/DDBJ whole genome shotgun (WGS) entry which is preliminary data.</text>
</comment>
<evidence type="ECO:0000256" key="10">
    <source>
        <dbReference type="RuleBase" id="RU363054"/>
    </source>
</evidence>
<evidence type="ECO:0000313" key="12">
    <source>
        <dbReference type="EMBL" id="HJB97013.1"/>
    </source>
</evidence>
<reference evidence="12" key="2">
    <citation type="submission" date="2021-04" db="EMBL/GenBank/DDBJ databases">
        <authorList>
            <person name="Gilroy R."/>
        </authorList>
    </citation>
    <scope>NUCLEOTIDE SEQUENCE</scope>
    <source>
        <strain evidence="12">CHK185-1770</strain>
    </source>
</reference>
<dbReference type="InterPro" id="IPR035906">
    <property type="entry name" value="MetI-like_sf"/>
</dbReference>
<keyword evidence="7 9" id="KW-1133">Transmembrane helix</keyword>
<feature type="transmembrane region" description="Helical" evidence="9">
    <location>
        <begin position="151"/>
        <end position="169"/>
    </location>
</feature>
<evidence type="ECO:0000256" key="1">
    <source>
        <dbReference type="ARBA" id="ARBA00004651"/>
    </source>
</evidence>
<dbReference type="Gene3D" id="1.10.3720.10">
    <property type="entry name" value="MetI-like"/>
    <property type="match status" value="1"/>
</dbReference>
<dbReference type="PANTHER" id="PTHR30425:SF1">
    <property type="entry name" value="PHOSPHATE TRANSPORT SYSTEM PERMEASE PROTEIN PSTC"/>
    <property type="match status" value="1"/>
</dbReference>
<evidence type="ECO:0000256" key="8">
    <source>
        <dbReference type="ARBA" id="ARBA00023136"/>
    </source>
</evidence>
<evidence type="ECO:0000256" key="6">
    <source>
        <dbReference type="ARBA" id="ARBA00022692"/>
    </source>
</evidence>
<dbReference type="PANTHER" id="PTHR30425">
    <property type="entry name" value="PHOSPHATE TRANSPORT SYSTEM PERMEASE PROTEIN PST"/>
    <property type="match status" value="1"/>
</dbReference>
<evidence type="ECO:0000256" key="5">
    <source>
        <dbReference type="ARBA" id="ARBA00022592"/>
    </source>
</evidence>